<keyword evidence="8" id="KW-1185">Reference proteome</keyword>
<dbReference type="PANTHER" id="PTHR43547">
    <property type="entry name" value="TWO-COMPONENT HISTIDINE KINASE"/>
    <property type="match status" value="1"/>
</dbReference>
<feature type="modified residue" description="4-aspartylphosphate" evidence="4">
    <location>
        <position position="426"/>
    </location>
</feature>
<proteinExistence type="predicted"/>
<feature type="domain" description="Response regulatory" evidence="6">
    <location>
        <begin position="375"/>
        <end position="486"/>
    </location>
</feature>
<dbReference type="InterPro" id="IPR005467">
    <property type="entry name" value="His_kinase_dom"/>
</dbReference>
<feature type="domain" description="Response regulatory" evidence="6">
    <location>
        <begin position="7"/>
        <end position="124"/>
    </location>
</feature>
<feature type="modified residue" description="4-aspartylphosphate" evidence="4">
    <location>
        <position position="56"/>
    </location>
</feature>
<feature type="domain" description="Histidine kinase" evidence="5">
    <location>
        <begin position="146"/>
        <end position="361"/>
    </location>
</feature>
<organism evidence="7 8">
    <name type="scientific">Nannocystis punicea</name>
    <dbReference type="NCBI Taxonomy" id="2995304"/>
    <lineage>
        <taxon>Bacteria</taxon>
        <taxon>Pseudomonadati</taxon>
        <taxon>Myxococcota</taxon>
        <taxon>Polyangia</taxon>
        <taxon>Nannocystales</taxon>
        <taxon>Nannocystaceae</taxon>
        <taxon>Nannocystis</taxon>
    </lineage>
</organism>
<sequence>MNLEPINFLLVDDTEQNLVALEALLRRDGLNILTARSGFEALELLLVHDVALAFLDVQMPGMDGFELAELMRGTERTKHVPIIFVTAGGRDAERVFQGYESGAVDFLHKPIDPRVLRSKADVFFELSKQRRDCTHALRLNEMFVGILGHDLRTPLSAIQTGTEILEQLVVDDDQLGILRRMFVSGHRMNEMIEQLLDLTRARLAGGLGFARGRKRVDVLELVERAVDELRTTHSQRAVRVEARGDATTAGDPDRLVQALSNLIGNAIQHGLPDAPIGIRVFDDGPQIAVEIRNRGVIPGDLLPVLFDPFRGRDHSSRANSRGLGLGLYIAQQIAQAHGGTVSVVSSDETDTVFTLRLPRAAPEPAHVDHELRPRVVLIVDDDEATRESLREAFAGEGYTASTAANGREALDLLQHGRVRPDVVILDLVMPLLDGAQVYQAMQAVPELARIPVIVSTSDPTRAPAGTILIPKPVKLARLLDTAARMIRSP</sequence>
<dbReference type="Pfam" id="PF00072">
    <property type="entry name" value="Response_reg"/>
    <property type="match status" value="2"/>
</dbReference>
<dbReference type="Pfam" id="PF02518">
    <property type="entry name" value="HATPase_c"/>
    <property type="match status" value="1"/>
</dbReference>
<dbReference type="PROSITE" id="PS50109">
    <property type="entry name" value="HIS_KIN"/>
    <property type="match status" value="1"/>
</dbReference>
<dbReference type="InterPro" id="IPR001789">
    <property type="entry name" value="Sig_transdc_resp-reg_receiver"/>
</dbReference>
<dbReference type="EMBL" id="CP114040">
    <property type="protein sequence ID" value="WAS89751.1"/>
    <property type="molecule type" value="Genomic_DNA"/>
</dbReference>
<evidence type="ECO:0000313" key="8">
    <source>
        <dbReference type="Proteomes" id="UP001164459"/>
    </source>
</evidence>
<dbReference type="InterPro" id="IPR003594">
    <property type="entry name" value="HATPase_dom"/>
</dbReference>
<dbReference type="InterPro" id="IPR036097">
    <property type="entry name" value="HisK_dim/P_sf"/>
</dbReference>
<gene>
    <name evidence="7" type="ORF">O0S08_26460</name>
</gene>
<dbReference type="PROSITE" id="PS50110">
    <property type="entry name" value="RESPONSE_REGULATORY"/>
    <property type="match status" value="2"/>
</dbReference>
<dbReference type="CDD" id="cd00082">
    <property type="entry name" value="HisKA"/>
    <property type="match status" value="1"/>
</dbReference>
<dbReference type="Gene3D" id="3.40.50.2300">
    <property type="match status" value="2"/>
</dbReference>
<dbReference type="Pfam" id="PF00512">
    <property type="entry name" value="HisKA"/>
    <property type="match status" value="1"/>
</dbReference>
<dbReference type="InterPro" id="IPR011006">
    <property type="entry name" value="CheY-like_superfamily"/>
</dbReference>
<dbReference type="Gene3D" id="3.30.565.10">
    <property type="entry name" value="Histidine kinase-like ATPase, C-terminal domain"/>
    <property type="match status" value="1"/>
</dbReference>
<dbReference type="InterPro" id="IPR004358">
    <property type="entry name" value="Sig_transdc_His_kin-like_C"/>
</dbReference>
<protein>
    <recommendedName>
        <fullName evidence="2">histidine kinase</fullName>
        <ecNumber evidence="2">2.7.13.3</ecNumber>
    </recommendedName>
</protein>
<comment type="catalytic activity">
    <reaction evidence="1">
        <text>ATP + protein L-histidine = ADP + protein N-phospho-L-histidine.</text>
        <dbReference type="EC" id="2.7.13.3"/>
    </reaction>
</comment>
<evidence type="ECO:0000313" key="7">
    <source>
        <dbReference type="EMBL" id="WAS89751.1"/>
    </source>
</evidence>
<keyword evidence="3 4" id="KW-0597">Phosphoprotein</keyword>
<evidence type="ECO:0000259" key="6">
    <source>
        <dbReference type="PROSITE" id="PS50110"/>
    </source>
</evidence>
<dbReference type="EC" id="2.7.13.3" evidence="2"/>
<dbReference type="InterPro" id="IPR003661">
    <property type="entry name" value="HisK_dim/P_dom"/>
</dbReference>
<dbReference type="SMART" id="SM00388">
    <property type="entry name" value="HisKA"/>
    <property type="match status" value="1"/>
</dbReference>
<evidence type="ECO:0000256" key="1">
    <source>
        <dbReference type="ARBA" id="ARBA00000085"/>
    </source>
</evidence>
<dbReference type="CDD" id="cd00075">
    <property type="entry name" value="HATPase"/>
    <property type="match status" value="1"/>
</dbReference>
<evidence type="ECO:0000256" key="3">
    <source>
        <dbReference type="ARBA" id="ARBA00022553"/>
    </source>
</evidence>
<evidence type="ECO:0000256" key="2">
    <source>
        <dbReference type="ARBA" id="ARBA00012438"/>
    </source>
</evidence>
<dbReference type="Gene3D" id="1.10.287.130">
    <property type="match status" value="1"/>
</dbReference>
<dbReference type="SUPFAM" id="SSF47384">
    <property type="entry name" value="Homodimeric domain of signal transducing histidine kinase"/>
    <property type="match status" value="1"/>
</dbReference>
<evidence type="ECO:0000259" key="5">
    <source>
        <dbReference type="PROSITE" id="PS50109"/>
    </source>
</evidence>
<dbReference type="SMART" id="SM00448">
    <property type="entry name" value="REC"/>
    <property type="match status" value="2"/>
</dbReference>
<dbReference type="Proteomes" id="UP001164459">
    <property type="component" value="Chromosome"/>
</dbReference>
<dbReference type="RefSeq" id="WP_269032061.1">
    <property type="nucleotide sequence ID" value="NZ_CP114040.1"/>
</dbReference>
<dbReference type="PRINTS" id="PR00344">
    <property type="entry name" value="BCTRLSENSOR"/>
</dbReference>
<dbReference type="PANTHER" id="PTHR43547:SF2">
    <property type="entry name" value="HYBRID SIGNAL TRANSDUCTION HISTIDINE KINASE C"/>
    <property type="match status" value="1"/>
</dbReference>
<accession>A0ABY7GS17</accession>
<dbReference type="SMART" id="SM00387">
    <property type="entry name" value="HATPase_c"/>
    <property type="match status" value="1"/>
</dbReference>
<name>A0ABY7GS17_9BACT</name>
<reference evidence="7" key="1">
    <citation type="submission" date="2022-11" db="EMBL/GenBank/DDBJ databases">
        <title>Minimal conservation of predation-associated metabolite biosynthetic gene clusters underscores biosynthetic potential of Myxococcota including descriptions for ten novel species: Archangium lansinium sp. nov., Myxococcus landrumus sp. nov., Nannocystis bai.</title>
        <authorList>
            <person name="Ahearne A."/>
            <person name="Stevens C."/>
            <person name="Dowd S."/>
        </authorList>
    </citation>
    <scope>NUCLEOTIDE SEQUENCE</scope>
    <source>
        <strain evidence="7">Fl3</strain>
    </source>
</reference>
<evidence type="ECO:0000256" key="4">
    <source>
        <dbReference type="PROSITE-ProRule" id="PRU00169"/>
    </source>
</evidence>
<dbReference type="SUPFAM" id="SSF55874">
    <property type="entry name" value="ATPase domain of HSP90 chaperone/DNA topoisomerase II/histidine kinase"/>
    <property type="match status" value="1"/>
</dbReference>
<dbReference type="InterPro" id="IPR036890">
    <property type="entry name" value="HATPase_C_sf"/>
</dbReference>
<dbReference type="SUPFAM" id="SSF52172">
    <property type="entry name" value="CheY-like"/>
    <property type="match status" value="2"/>
</dbReference>